<comment type="caution">
    <text evidence="1">The sequence shown here is derived from an EMBL/GenBank/DDBJ whole genome shotgun (WGS) entry which is preliminary data.</text>
</comment>
<dbReference type="InterPro" id="IPR003795">
    <property type="entry name" value="DUF192"/>
</dbReference>
<dbReference type="Proteomes" id="UP000094769">
    <property type="component" value="Unassembled WGS sequence"/>
</dbReference>
<evidence type="ECO:0008006" key="3">
    <source>
        <dbReference type="Google" id="ProtNLM"/>
    </source>
</evidence>
<dbReference type="PANTHER" id="PTHR37953:SF1">
    <property type="entry name" value="UPF0127 PROTEIN MJ1496"/>
    <property type="match status" value="1"/>
</dbReference>
<accession>A0A7Z1AE45</accession>
<keyword evidence="2" id="KW-1185">Reference proteome</keyword>
<evidence type="ECO:0000313" key="1">
    <source>
        <dbReference type="EMBL" id="ODJ86605.1"/>
    </source>
</evidence>
<dbReference type="RefSeq" id="WP_069126762.1">
    <property type="nucleotide sequence ID" value="NZ_MARB01000019.1"/>
</dbReference>
<gene>
    <name evidence="1" type="ORF">CODIS_30880</name>
</gene>
<dbReference type="Gene3D" id="2.60.120.1140">
    <property type="entry name" value="Protein of unknown function DUF192"/>
    <property type="match status" value="1"/>
</dbReference>
<dbReference type="AlphaFoldDB" id="A0A7Z1AE45"/>
<dbReference type="EMBL" id="MARB01000019">
    <property type="protein sequence ID" value="ODJ86605.1"/>
    <property type="molecule type" value="Genomic_DNA"/>
</dbReference>
<name>A0A7Z1AE45_9GAMM</name>
<reference evidence="1 2" key="1">
    <citation type="submission" date="2016-06" db="EMBL/GenBank/DDBJ databases">
        <title>Genome sequence of endosymbiont of Candidatus Endolucinida thiodiazotropha.</title>
        <authorList>
            <person name="Poehlein A."/>
            <person name="Koenig S."/>
            <person name="Heiden S.E."/>
            <person name="Thuermer A."/>
            <person name="Voget S."/>
            <person name="Daniel R."/>
            <person name="Markert S."/>
            <person name="Gros O."/>
            <person name="Schweder T."/>
        </authorList>
    </citation>
    <scope>NUCLEOTIDE SEQUENCE [LARGE SCALE GENOMIC DNA]</scope>
    <source>
        <strain evidence="1 2">COS</strain>
    </source>
</reference>
<dbReference type="PANTHER" id="PTHR37953">
    <property type="entry name" value="UPF0127 PROTEIN MJ1496"/>
    <property type="match status" value="1"/>
</dbReference>
<sequence>MKRIRLKRHATEDCHAKESPVLDAWVADSYLTRLRGLLGKKRLDDSDGLLLKRCASVHTFWMHYPLDLVFMDKKGKVVKCQEGVKPFRTASARGAYYTLELNQGVISKQGISESDHFYW</sequence>
<evidence type="ECO:0000313" key="2">
    <source>
        <dbReference type="Proteomes" id="UP000094769"/>
    </source>
</evidence>
<proteinExistence type="predicted"/>
<organism evidence="1 2">
    <name type="scientific">Candidatus Thiodiazotropha endolucinida</name>
    <dbReference type="NCBI Taxonomy" id="1655433"/>
    <lineage>
        <taxon>Bacteria</taxon>
        <taxon>Pseudomonadati</taxon>
        <taxon>Pseudomonadota</taxon>
        <taxon>Gammaproteobacteria</taxon>
        <taxon>Chromatiales</taxon>
        <taxon>Sedimenticolaceae</taxon>
        <taxon>Candidatus Thiodiazotropha</taxon>
    </lineage>
</organism>
<dbReference type="OrthoDB" id="9813379at2"/>
<protein>
    <recommendedName>
        <fullName evidence="3">DUF192 domain-containing protein</fullName>
    </recommendedName>
</protein>
<dbReference type="Pfam" id="PF02643">
    <property type="entry name" value="DUF192"/>
    <property type="match status" value="1"/>
</dbReference>
<dbReference type="InterPro" id="IPR038695">
    <property type="entry name" value="Saro_0823-like_sf"/>
</dbReference>